<feature type="region of interest" description="Disordered" evidence="1">
    <location>
        <begin position="1"/>
        <end position="26"/>
    </location>
</feature>
<evidence type="ECO:0000256" key="1">
    <source>
        <dbReference type="SAM" id="MobiDB-lite"/>
    </source>
</evidence>
<protein>
    <submittedName>
        <fullName evidence="2">Uncharacterized protein</fullName>
    </submittedName>
</protein>
<evidence type="ECO:0000313" key="3">
    <source>
        <dbReference type="Proteomes" id="UP001341840"/>
    </source>
</evidence>
<gene>
    <name evidence="2" type="ORF">PIB30_076979</name>
</gene>
<organism evidence="2 3">
    <name type="scientific">Stylosanthes scabra</name>
    <dbReference type="NCBI Taxonomy" id="79078"/>
    <lineage>
        <taxon>Eukaryota</taxon>
        <taxon>Viridiplantae</taxon>
        <taxon>Streptophyta</taxon>
        <taxon>Embryophyta</taxon>
        <taxon>Tracheophyta</taxon>
        <taxon>Spermatophyta</taxon>
        <taxon>Magnoliopsida</taxon>
        <taxon>eudicotyledons</taxon>
        <taxon>Gunneridae</taxon>
        <taxon>Pentapetalae</taxon>
        <taxon>rosids</taxon>
        <taxon>fabids</taxon>
        <taxon>Fabales</taxon>
        <taxon>Fabaceae</taxon>
        <taxon>Papilionoideae</taxon>
        <taxon>50 kb inversion clade</taxon>
        <taxon>dalbergioids sensu lato</taxon>
        <taxon>Dalbergieae</taxon>
        <taxon>Pterocarpus clade</taxon>
        <taxon>Stylosanthes</taxon>
    </lineage>
</organism>
<accession>A0ABU6XRD7</accession>
<keyword evidence="3" id="KW-1185">Reference proteome</keyword>
<dbReference type="Proteomes" id="UP001341840">
    <property type="component" value="Unassembled WGS sequence"/>
</dbReference>
<comment type="caution">
    <text evidence="2">The sequence shown here is derived from an EMBL/GenBank/DDBJ whole genome shotgun (WGS) entry which is preliminary data.</text>
</comment>
<dbReference type="EMBL" id="JASCZI010212471">
    <property type="protein sequence ID" value="MED6199550.1"/>
    <property type="molecule type" value="Genomic_DNA"/>
</dbReference>
<feature type="compositionally biased region" description="Basic residues" evidence="1">
    <location>
        <begin position="15"/>
        <end position="24"/>
    </location>
</feature>
<evidence type="ECO:0000313" key="2">
    <source>
        <dbReference type="EMBL" id="MED6199550.1"/>
    </source>
</evidence>
<sequence length="156" mass="17636">MLRANGLTKLEPTRKHDKSRKKRKTFTDSIATSTSLEHCFGILFSTRRSFKHLWSVGGRRLIRSISRGPRDMVEQYLGARPPVQGNAPNPKEAFAISMSDLECDSPRVRDLINTIVGEDTKISTQGKILKLGYFEWSGLFVGDQDTVRCQIQVLLL</sequence>
<reference evidence="2 3" key="1">
    <citation type="journal article" date="2023" name="Plants (Basel)">
        <title>Bridging the Gap: Combining Genomics and Transcriptomics Approaches to Understand Stylosanthes scabra, an Orphan Legume from the Brazilian Caatinga.</title>
        <authorList>
            <person name="Ferreira-Neto J.R.C."/>
            <person name="da Silva M.D."/>
            <person name="Binneck E."/>
            <person name="de Melo N.F."/>
            <person name="da Silva R.H."/>
            <person name="de Melo A.L.T.M."/>
            <person name="Pandolfi V."/>
            <person name="Bustamante F.O."/>
            <person name="Brasileiro-Vidal A.C."/>
            <person name="Benko-Iseppon A.M."/>
        </authorList>
    </citation>
    <scope>NUCLEOTIDE SEQUENCE [LARGE SCALE GENOMIC DNA]</scope>
    <source>
        <tissue evidence="2">Leaves</tissue>
    </source>
</reference>
<name>A0ABU6XRD7_9FABA</name>
<proteinExistence type="predicted"/>